<keyword evidence="2 3" id="KW-0378">Hydrolase</keyword>
<dbReference type="GO" id="GO:0046872">
    <property type="term" value="F:metal ion binding"/>
    <property type="evidence" value="ECO:0007669"/>
    <property type="project" value="UniProtKB-KW"/>
</dbReference>
<dbReference type="NCBIfam" id="TIGR00079">
    <property type="entry name" value="pept_deformyl"/>
    <property type="match status" value="1"/>
</dbReference>
<feature type="binding site" evidence="2">
    <location>
        <position position="90"/>
    </location>
    <ligand>
        <name>Fe cation</name>
        <dbReference type="ChEBI" id="CHEBI:24875"/>
    </ligand>
</feature>
<dbReference type="InterPro" id="IPR036821">
    <property type="entry name" value="Peptide_deformylase_sf"/>
</dbReference>
<keyword evidence="2" id="KW-0479">Metal-binding</keyword>
<dbReference type="CDD" id="cd00487">
    <property type="entry name" value="Pep_deformylase"/>
    <property type="match status" value="1"/>
</dbReference>
<keyword evidence="2" id="KW-0408">Iron</keyword>
<name>A0A4R6BSZ4_9STAP</name>
<organism evidence="3 4">
    <name type="scientific">Macrococcus lamae</name>
    <dbReference type="NCBI Taxonomy" id="198484"/>
    <lineage>
        <taxon>Bacteria</taxon>
        <taxon>Bacillati</taxon>
        <taxon>Bacillota</taxon>
        <taxon>Bacilli</taxon>
        <taxon>Bacillales</taxon>
        <taxon>Staphylococcaceae</taxon>
        <taxon>Macrococcus</taxon>
    </lineage>
</organism>
<gene>
    <name evidence="2 3" type="primary">def</name>
    <name evidence="3" type="ORF">ERX29_08830</name>
</gene>
<comment type="function">
    <text evidence="2">Removes the formyl group from the N-terminal Met of newly synthesized proteins. Requires at least a dipeptide for an efficient rate of reaction. N-terminal L-methionine is a prerequisite for activity but the enzyme has broad specificity at other positions.</text>
</comment>
<protein>
    <recommendedName>
        <fullName evidence="2">Peptide deformylase</fullName>
        <shortName evidence="2">PDF</shortName>
        <ecNumber evidence="2">3.5.1.88</ecNumber>
    </recommendedName>
    <alternativeName>
        <fullName evidence="2">Polypeptide deformylase</fullName>
    </alternativeName>
</protein>
<keyword evidence="4" id="KW-1185">Reference proteome</keyword>
<dbReference type="HAMAP" id="MF_00163">
    <property type="entry name" value="Pep_deformylase"/>
    <property type="match status" value="1"/>
</dbReference>
<feature type="binding site" evidence="2">
    <location>
        <position position="136"/>
    </location>
    <ligand>
        <name>Fe cation</name>
        <dbReference type="ChEBI" id="CHEBI:24875"/>
    </ligand>
</feature>
<dbReference type="PRINTS" id="PR01576">
    <property type="entry name" value="PDEFORMYLASE"/>
</dbReference>
<comment type="similarity">
    <text evidence="1 2">Belongs to the polypeptide deformylase family.</text>
</comment>
<dbReference type="SUPFAM" id="SSF56420">
    <property type="entry name" value="Peptide deformylase"/>
    <property type="match status" value="1"/>
</dbReference>
<accession>A0A4R6BSZ4</accession>
<dbReference type="OrthoDB" id="9784988at2"/>
<evidence type="ECO:0000313" key="4">
    <source>
        <dbReference type="Proteomes" id="UP000294802"/>
    </source>
</evidence>
<dbReference type="PIRSF" id="PIRSF004749">
    <property type="entry name" value="Pep_def"/>
    <property type="match status" value="1"/>
</dbReference>
<dbReference type="RefSeq" id="WP_133444321.1">
    <property type="nucleotide sequence ID" value="NZ_SCWB01000015.1"/>
</dbReference>
<dbReference type="GO" id="GO:0006412">
    <property type="term" value="P:translation"/>
    <property type="evidence" value="ECO:0007669"/>
    <property type="project" value="UniProtKB-UniRule"/>
</dbReference>
<comment type="caution">
    <text evidence="3">The sequence shown here is derived from an EMBL/GenBank/DDBJ whole genome shotgun (WGS) entry which is preliminary data.</text>
</comment>
<feature type="binding site" evidence="2">
    <location>
        <position position="132"/>
    </location>
    <ligand>
        <name>Fe cation</name>
        <dbReference type="ChEBI" id="CHEBI:24875"/>
    </ligand>
</feature>
<evidence type="ECO:0000256" key="2">
    <source>
        <dbReference type="HAMAP-Rule" id="MF_00163"/>
    </source>
</evidence>
<feature type="active site" evidence="2">
    <location>
        <position position="133"/>
    </location>
</feature>
<dbReference type="EC" id="3.5.1.88" evidence="2"/>
<evidence type="ECO:0000256" key="1">
    <source>
        <dbReference type="ARBA" id="ARBA00010759"/>
    </source>
</evidence>
<dbReference type="EMBL" id="SCWB01000015">
    <property type="protein sequence ID" value="TDM07374.1"/>
    <property type="molecule type" value="Genomic_DNA"/>
</dbReference>
<dbReference type="NCBIfam" id="NF001159">
    <property type="entry name" value="PRK00150.1-3"/>
    <property type="match status" value="1"/>
</dbReference>
<dbReference type="GO" id="GO:0042586">
    <property type="term" value="F:peptide deformylase activity"/>
    <property type="evidence" value="ECO:0007669"/>
    <property type="project" value="UniProtKB-UniRule"/>
</dbReference>
<evidence type="ECO:0000313" key="3">
    <source>
        <dbReference type="EMBL" id="TDM07374.1"/>
    </source>
</evidence>
<keyword evidence="2" id="KW-0648">Protein biosynthesis</keyword>
<dbReference type="PANTHER" id="PTHR10458:SF22">
    <property type="entry name" value="PEPTIDE DEFORMYLASE"/>
    <property type="match status" value="1"/>
</dbReference>
<dbReference type="PANTHER" id="PTHR10458">
    <property type="entry name" value="PEPTIDE DEFORMYLASE"/>
    <property type="match status" value="1"/>
</dbReference>
<dbReference type="Proteomes" id="UP000294802">
    <property type="component" value="Unassembled WGS sequence"/>
</dbReference>
<reference evidence="3 4" key="1">
    <citation type="submission" date="2019-01" db="EMBL/GenBank/DDBJ databases">
        <title>Draft genome sequences of the type strains of six Macrococcus species.</title>
        <authorList>
            <person name="Mazhar S."/>
            <person name="Altermann E."/>
            <person name="Hill C."/>
            <person name="Mcauliffe O."/>
        </authorList>
    </citation>
    <scope>NUCLEOTIDE SEQUENCE [LARGE SCALE GENOMIC DNA]</scope>
    <source>
        <strain evidence="3 4">CCM4815</strain>
    </source>
</reference>
<comment type="cofactor">
    <cofactor evidence="2">
        <name>Fe(2+)</name>
        <dbReference type="ChEBI" id="CHEBI:29033"/>
    </cofactor>
    <text evidence="2">Binds 1 Fe(2+) ion.</text>
</comment>
<comment type="catalytic activity">
    <reaction evidence="2">
        <text>N-terminal N-formyl-L-methionyl-[peptide] + H2O = N-terminal L-methionyl-[peptide] + formate</text>
        <dbReference type="Rhea" id="RHEA:24420"/>
        <dbReference type="Rhea" id="RHEA-COMP:10639"/>
        <dbReference type="Rhea" id="RHEA-COMP:10640"/>
        <dbReference type="ChEBI" id="CHEBI:15377"/>
        <dbReference type="ChEBI" id="CHEBI:15740"/>
        <dbReference type="ChEBI" id="CHEBI:49298"/>
        <dbReference type="ChEBI" id="CHEBI:64731"/>
        <dbReference type="EC" id="3.5.1.88"/>
    </reaction>
</comment>
<dbReference type="Pfam" id="PF01327">
    <property type="entry name" value="Pep_deformylase"/>
    <property type="match status" value="1"/>
</dbReference>
<dbReference type="AlphaFoldDB" id="A0A4R6BSZ4"/>
<dbReference type="InterPro" id="IPR023635">
    <property type="entry name" value="Peptide_deformylase"/>
</dbReference>
<dbReference type="Gene3D" id="3.90.45.10">
    <property type="entry name" value="Peptide deformylase"/>
    <property type="match status" value="1"/>
</dbReference>
<proteinExistence type="inferred from homology"/>
<sequence>MAIKSLINDSSPLLHREVKDVTEFDSSLRELIADLEDTMFDADGVGIAAPQIGVDLKVALVDMEEEGILQLINPEIIHYSKETTLDIEGCLSLPDIFGEVPRSVKIELKAQDASGRAVEMTAFDDVARAIQHEVDHLYGKLFTEKMTRQISLEELEEMYSDDEDHIHGNA</sequence>